<comment type="caution">
    <text evidence="1">The sequence shown here is derived from an EMBL/GenBank/DDBJ whole genome shotgun (WGS) entry which is preliminary data.</text>
</comment>
<name>A0A424YY81_9EURY</name>
<dbReference type="Pfam" id="PF01546">
    <property type="entry name" value="Peptidase_M20"/>
    <property type="match status" value="1"/>
</dbReference>
<sequence>MESLEQWLIKTRREFHQIPEKSFNEFKTQALIIDILDSIGIPHKKVAGTGIVGEIKGQLEGNCIAIRADMDALEVTEILTDRNVNYISKHPGLMHACGHDAHISMVLGVGKLLNESRDNFNGTVKLIFQPAEELPPGGAKQIIQSGVLENVDSIIGLHVFSNIESGTVIVKNGTLMASSCMFRLRLFGKGGHHSDKVSNINPILLGAE</sequence>
<keyword evidence="1" id="KW-0378">Hydrolase</keyword>
<evidence type="ECO:0000313" key="2">
    <source>
        <dbReference type="Proteomes" id="UP000284763"/>
    </source>
</evidence>
<dbReference type="InterPro" id="IPR017439">
    <property type="entry name" value="Amidohydrolase"/>
</dbReference>
<dbReference type="Gene3D" id="3.40.630.10">
    <property type="entry name" value="Zn peptidases"/>
    <property type="match status" value="1"/>
</dbReference>
<dbReference type="SUPFAM" id="SSF53187">
    <property type="entry name" value="Zn-dependent exopeptidases"/>
    <property type="match status" value="1"/>
</dbReference>
<dbReference type="InterPro" id="IPR002933">
    <property type="entry name" value="Peptidase_M20"/>
</dbReference>
<evidence type="ECO:0000313" key="1">
    <source>
        <dbReference type="EMBL" id="RQD85676.1"/>
    </source>
</evidence>
<accession>A0A424YY81</accession>
<dbReference type="PANTHER" id="PTHR11014:SF63">
    <property type="entry name" value="METALLOPEPTIDASE, PUTATIVE (AFU_ORTHOLOGUE AFUA_6G09600)-RELATED"/>
    <property type="match status" value="1"/>
</dbReference>
<proteinExistence type="predicted"/>
<protein>
    <submittedName>
        <fullName evidence="1">Amidohydrolase</fullName>
    </submittedName>
</protein>
<dbReference type="GO" id="GO:0016787">
    <property type="term" value="F:hydrolase activity"/>
    <property type="evidence" value="ECO:0007669"/>
    <property type="project" value="UniProtKB-KW"/>
</dbReference>
<gene>
    <name evidence="1" type="ORF">D5R95_04425</name>
</gene>
<dbReference type="PANTHER" id="PTHR11014">
    <property type="entry name" value="PEPTIDASE M20 FAMILY MEMBER"/>
    <property type="match status" value="1"/>
</dbReference>
<dbReference type="AlphaFoldDB" id="A0A424YY81"/>
<dbReference type="EMBL" id="QZAB01000288">
    <property type="protein sequence ID" value="RQD85676.1"/>
    <property type="molecule type" value="Genomic_DNA"/>
</dbReference>
<feature type="non-terminal residue" evidence="1">
    <location>
        <position position="208"/>
    </location>
</feature>
<dbReference type="NCBIfam" id="TIGR01891">
    <property type="entry name" value="amidohydrolases"/>
    <property type="match status" value="1"/>
</dbReference>
<dbReference type="Proteomes" id="UP000284763">
    <property type="component" value="Unassembled WGS sequence"/>
</dbReference>
<reference evidence="1 2" key="1">
    <citation type="submission" date="2018-08" db="EMBL/GenBank/DDBJ databases">
        <title>The metabolism and importance of syntrophic acetate oxidation coupled to methane or sulfide production in haloalkaline environments.</title>
        <authorList>
            <person name="Timmers P.H.A."/>
            <person name="Vavourakis C.D."/>
            <person name="Sorokin D.Y."/>
            <person name="Sinninghe Damste J.S."/>
            <person name="Muyzer G."/>
            <person name="Stams A.J.M."/>
            <person name="Plugge C.M."/>
        </authorList>
    </citation>
    <scope>NUCLEOTIDE SEQUENCE [LARGE SCALE GENOMIC DNA]</scope>
    <source>
        <strain evidence="1">MSAO_Arc3</strain>
    </source>
</reference>
<organism evidence="1 2">
    <name type="scientific">Methanosalsum natronophilum</name>
    <dbReference type="NCBI Taxonomy" id="768733"/>
    <lineage>
        <taxon>Archaea</taxon>
        <taxon>Methanobacteriati</taxon>
        <taxon>Methanobacteriota</taxon>
        <taxon>Stenosarchaea group</taxon>
        <taxon>Methanomicrobia</taxon>
        <taxon>Methanosarcinales</taxon>
        <taxon>Methanosarcinaceae</taxon>
        <taxon>Methanosalsum</taxon>
    </lineage>
</organism>